<keyword evidence="1" id="KW-1133">Transmembrane helix</keyword>
<organism evidence="2 3">
    <name type="scientific">Cirrhinus molitorella</name>
    <name type="common">mud carp</name>
    <dbReference type="NCBI Taxonomy" id="172907"/>
    <lineage>
        <taxon>Eukaryota</taxon>
        <taxon>Metazoa</taxon>
        <taxon>Chordata</taxon>
        <taxon>Craniata</taxon>
        <taxon>Vertebrata</taxon>
        <taxon>Euteleostomi</taxon>
        <taxon>Actinopterygii</taxon>
        <taxon>Neopterygii</taxon>
        <taxon>Teleostei</taxon>
        <taxon>Ostariophysi</taxon>
        <taxon>Cypriniformes</taxon>
        <taxon>Cyprinidae</taxon>
        <taxon>Labeoninae</taxon>
        <taxon>Labeonini</taxon>
        <taxon>Cirrhinus</taxon>
    </lineage>
</organism>
<comment type="caution">
    <text evidence="2">The sequence shown here is derived from an EMBL/GenBank/DDBJ whole genome shotgun (WGS) entry which is preliminary data.</text>
</comment>
<dbReference type="PANTHER" id="PTHR21063:SF4">
    <property type="entry name" value="CD48 ANTIGEN-RELATED"/>
    <property type="match status" value="1"/>
</dbReference>
<gene>
    <name evidence="2" type="ORF">QQF64_019554</name>
</gene>
<dbReference type="Proteomes" id="UP001558613">
    <property type="component" value="Unassembled WGS sequence"/>
</dbReference>
<keyword evidence="1" id="KW-0812">Transmembrane</keyword>
<protein>
    <submittedName>
        <fullName evidence="2">Uncharacterized protein</fullName>
    </submittedName>
</protein>
<sequence length="197" mass="22538">MTTINCRCVCISLSLPLEVEYQDKNTYSCVINNPISKQMKHLNITHLCHDSSDDQGLPLFYIVLIFAAVGSLLIVAAVVMCCICRKCRKQFRYRRKAELGQHCVNQNREKRNQRQRMWSPEGSVSLIVLIPAAAGSLLILAAVGIFWIYRRHRNTGQEVQTSGDEITYAEPMFYKKQHNSKSKEEDDVVYAPIATRR</sequence>
<accession>A0ABR3LFS9</accession>
<evidence type="ECO:0000256" key="1">
    <source>
        <dbReference type="SAM" id="Phobius"/>
    </source>
</evidence>
<feature type="transmembrane region" description="Helical" evidence="1">
    <location>
        <begin position="59"/>
        <end position="84"/>
    </location>
</feature>
<keyword evidence="1" id="KW-0472">Membrane</keyword>
<feature type="transmembrane region" description="Helical" evidence="1">
    <location>
        <begin position="124"/>
        <end position="149"/>
    </location>
</feature>
<dbReference type="EMBL" id="JAYMGO010000022">
    <property type="protein sequence ID" value="KAL1251758.1"/>
    <property type="molecule type" value="Genomic_DNA"/>
</dbReference>
<evidence type="ECO:0000313" key="2">
    <source>
        <dbReference type="EMBL" id="KAL1251758.1"/>
    </source>
</evidence>
<evidence type="ECO:0000313" key="3">
    <source>
        <dbReference type="Proteomes" id="UP001558613"/>
    </source>
</evidence>
<name>A0ABR3LFS9_9TELE</name>
<reference evidence="2 3" key="1">
    <citation type="submission" date="2023-09" db="EMBL/GenBank/DDBJ databases">
        <authorList>
            <person name="Wang M."/>
        </authorList>
    </citation>
    <scope>NUCLEOTIDE SEQUENCE [LARGE SCALE GENOMIC DNA]</scope>
    <source>
        <strain evidence="2">GT-2023</strain>
        <tissue evidence="2">Liver</tissue>
    </source>
</reference>
<dbReference type="PANTHER" id="PTHR21063">
    <property type="entry name" value="LFA-3"/>
    <property type="match status" value="1"/>
</dbReference>
<proteinExistence type="predicted"/>
<keyword evidence="3" id="KW-1185">Reference proteome</keyword>